<dbReference type="InterPro" id="IPR014710">
    <property type="entry name" value="RmlC-like_jellyroll"/>
</dbReference>
<dbReference type="Proteomes" id="UP001152766">
    <property type="component" value="Unassembled WGS sequence"/>
</dbReference>
<organism evidence="1 2">
    <name type="scientific">Pelomonas aquatica</name>
    <dbReference type="NCBI Taxonomy" id="431058"/>
    <lineage>
        <taxon>Bacteria</taxon>
        <taxon>Pseudomonadati</taxon>
        <taxon>Pseudomonadota</taxon>
        <taxon>Betaproteobacteria</taxon>
        <taxon>Burkholderiales</taxon>
        <taxon>Sphaerotilaceae</taxon>
        <taxon>Roseateles</taxon>
    </lineage>
</organism>
<comment type="caution">
    <text evidence="1">The sequence shown here is derived from an EMBL/GenBank/DDBJ whole genome shotgun (WGS) entry which is preliminary data.</text>
</comment>
<gene>
    <name evidence="1" type="ORF">EXJ73_09885</name>
</gene>
<evidence type="ECO:0000313" key="2">
    <source>
        <dbReference type="Proteomes" id="UP001152766"/>
    </source>
</evidence>
<dbReference type="RefSeq" id="WP_268146856.1">
    <property type="nucleotide sequence ID" value="NZ_JAPPUW010000001.1"/>
</dbReference>
<dbReference type="SUPFAM" id="SSF51182">
    <property type="entry name" value="RmlC-like cupins"/>
    <property type="match status" value="1"/>
</dbReference>
<proteinExistence type="predicted"/>
<name>A0A9X4LG16_9BURK</name>
<reference evidence="1" key="1">
    <citation type="submission" date="2019-02" db="EMBL/GenBank/DDBJ databases">
        <title>Draft genome of the type strain Pelomonas aquatica CCUG 52575T.</title>
        <authorList>
            <person name="Gomila M."/>
            <person name="Lalucat J."/>
        </authorList>
    </citation>
    <scope>NUCLEOTIDE SEQUENCE</scope>
    <source>
        <strain evidence="1">CCUG 52575</strain>
    </source>
</reference>
<sequence>MTFLPDAIYALLDARGGIRRQAGGAEFWSQPEEAMDALGRDWLVSEFECEADWGSWEIHPHGDEFVYLLDGDIEFRLETPEGVAAQRIAGRGAVVVPRGVWHTAKVFRPSRMLFITMGAGTEHRPA</sequence>
<dbReference type="AlphaFoldDB" id="A0A9X4LG16"/>
<dbReference type="InterPro" id="IPR011051">
    <property type="entry name" value="RmlC_Cupin_sf"/>
</dbReference>
<dbReference type="EMBL" id="SGUG01000012">
    <property type="protein sequence ID" value="MDG0862777.1"/>
    <property type="molecule type" value="Genomic_DNA"/>
</dbReference>
<accession>A0A9X4LG16</accession>
<dbReference type="Gene3D" id="2.60.120.10">
    <property type="entry name" value="Jelly Rolls"/>
    <property type="match status" value="1"/>
</dbReference>
<protein>
    <submittedName>
        <fullName evidence="1">Cupin</fullName>
    </submittedName>
</protein>
<evidence type="ECO:0000313" key="1">
    <source>
        <dbReference type="EMBL" id="MDG0862777.1"/>
    </source>
</evidence>
<keyword evidence="2" id="KW-1185">Reference proteome</keyword>